<organism evidence="2 3">
    <name type="scientific">Agreia bicolorata</name>
    <dbReference type="NCBI Taxonomy" id="110935"/>
    <lineage>
        <taxon>Bacteria</taxon>
        <taxon>Bacillati</taxon>
        <taxon>Actinomycetota</taxon>
        <taxon>Actinomycetes</taxon>
        <taxon>Micrococcales</taxon>
        <taxon>Microbacteriaceae</taxon>
        <taxon>Agreia</taxon>
    </lineage>
</organism>
<gene>
    <name evidence="2" type="ORF">TZ00_17960</name>
</gene>
<feature type="compositionally biased region" description="Polar residues" evidence="1">
    <location>
        <begin position="53"/>
        <end position="62"/>
    </location>
</feature>
<dbReference type="EMBL" id="JYFC01000011">
    <property type="protein sequence ID" value="KJC62898.1"/>
    <property type="molecule type" value="Genomic_DNA"/>
</dbReference>
<feature type="region of interest" description="Disordered" evidence="1">
    <location>
        <begin position="44"/>
        <end position="76"/>
    </location>
</feature>
<dbReference type="Proteomes" id="UP000032503">
    <property type="component" value="Unassembled WGS sequence"/>
</dbReference>
<keyword evidence="3" id="KW-1185">Reference proteome</keyword>
<comment type="caution">
    <text evidence="2">The sequence shown here is derived from an EMBL/GenBank/DDBJ whole genome shotgun (WGS) entry which is preliminary data.</text>
</comment>
<sequence>MRERYALVTHGDQHLRCAIKAGADQTTRFNPKAKLASWMLSSMDEHGNKDGYDQTQKTQKNSIPIRESMSVGQKTI</sequence>
<proteinExistence type="predicted"/>
<evidence type="ECO:0000313" key="3">
    <source>
        <dbReference type="Proteomes" id="UP000032503"/>
    </source>
</evidence>
<evidence type="ECO:0000256" key="1">
    <source>
        <dbReference type="SAM" id="MobiDB-lite"/>
    </source>
</evidence>
<evidence type="ECO:0000313" key="2">
    <source>
        <dbReference type="EMBL" id="KJC62898.1"/>
    </source>
</evidence>
<reference evidence="2 3" key="1">
    <citation type="journal article" date="2001" name="Int. J. Syst. Evol. Microbiol.">
        <title>Agreia bicolorata gen. nov., sp. nov., to accommodate actinobacteria isolated from narrow reed grass infected by the nematode Heteroanguina graminophila.</title>
        <authorList>
            <person name="Evtushenko L.I."/>
            <person name="Dorofeeva L.V."/>
            <person name="Dobrovolskaya T.G."/>
            <person name="Streshinskaya G.M."/>
            <person name="Subbotin S.A."/>
            <person name="Tiedje J.M."/>
        </authorList>
    </citation>
    <scope>NUCLEOTIDE SEQUENCE [LARGE SCALE GENOMIC DNA]</scope>
    <source>
        <strain evidence="2 3">VKM Ac-1804</strain>
    </source>
</reference>
<protein>
    <submittedName>
        <fullName evidence="2">Uncharacterized protein</fullName>
    </submittedName>
</protein>
<accession>A0ABR5CB88</accession>
<name>A0ABR5CB88_9MICO</name>